<keyword evidence="4" id="KW-0547">Nucleotide-binding</keyword>
<dbReference type="OrthoDB" id="10020333at2759"/>
<dbReference type="PROSITE" id="PS50011">
    <property type="entry name" value="PROTEIN_KINASE_DOM"/>
    <property type="match status" value="1"/>
</dbReference>
<keyword evidence="10" id="KW-1185">Reference proteome</keyword>
<dbReference type="EC" id="2.7.11.1" evidence="1"/>
<dbReference type="AlphaFoldDB" id="A0A0B7FRW4"/>
<dbReference type="GO" id="GO:0005524">
    <property type="term" value="F:ATP binding"/>
    <property type="evidence" value="ECO:0007669"/>
    <property type="project" value="UniProtKB-KW"/>
</dbReference>
<dbReference type="InterPro" id="IPR000719">
    <property type="entry name" value="Prot_kinase_dom"/>
</dbReference>
<accession>A0A0B7FRW4</accession>
<dbReference type="Proteomes" id="UP000059188">
    <property type="component" value="Unassembled WGS sequence"/>
</dbReference>
<evidence type="ECO:0000313" key="10">
    <source>
        <dbReference type="Proteomes" id="UP000059188"/>
    </source>
</evidence>
<evidence type="ECO:0000256" key="6">
    <source>
        <dbReference type="ARBA" id="ARBA00022840"/>
    </source>
</evidence>
<feature type="compositionally biased region" description="Acidic residues" evidence="7">
    <location>
        <begin position="218"/>
        <end position="234"/>
    </location>
</feature>
<keyword evidence="9" id="KW-0131">Cell cycle</keyword>
<evidence type="ECO:0000256" key="2">
    <source>
        <dbReference type="ARBA" id="ARBA00022527"/>
    </source>
</evidence>
<evidence type="ECO:0000256" key="3">
    <source>
        <dbReference type="ARBA" id="ARBA00022679"/>
    </source>
</evidence>
<dbReference type="InterPro" id="IPR008271">
    <property type="entry name" value="Ser/Thr_kinase_AS"/>
</dbReference>
<dbReference type="InterPro" id="IPR011009">
    <property type="entry name" value="Kinase-like_dom_sf"/>
</dbReference>
<evidence type="ECO:0000256" key="7">
    <source>
        <dbReference type="SAM" id="MobiDB-lite"/>
    </source>
</evidence>
<keyword evidence="5" id="KW-0418">Kinase</keyword>
<dbReference type="SUPFAM" id="SSF56112">
    <property type="entry name" value="Protein kinase-like (PK-like)"/>
    <property type="match status" value="1"/>
</dbReference>
<feature type="compositionally biased region" description="Acidic residues" evidence="7">
    <location>
        <begin position="100"/>
        <end position="111"/>
    </location>
</feature>
<evidence type="ECO:0000256" key="1">
    <source>
        <dbReference type="ARBA" id="ARBA00012513"/>
    </source>
</evidence>
<dbReference type="GO" id="GO:0044773">
    <property type="term" value="P:mitotic DNA damage checkpoint signaling"/>
    <property type="evidence" value="ECO:0007669"/>
    <property type="project" value="TreeGrafter"/>
</dbReference>
<dbReference type="PROSITE" id="PS00108">
    <property type="entry name" value="PROTEIN_KINASE_ST"/>
    <property type="match status" value="1"/>
</dbReference>
<keyword evidence="9" id="KW-0132">Cell division</keyword>
<dbReference type="SMART" id="SM00220">
    <property type="entry name" value="S_TKc"/>
    <property type="match status" value="1"/>
</dbReference>
<gene>
    <name evidence="9" type="ORF">RSOLAG1IB_03532</name>
</gene>
<reference evidence="9 10" key="1">
    <citation type="submission" date="2014-11" db="EMBL/GenBank/DDBJ databases">
        <authorList>
            <person name="Wibberg Daniel"/>
        </authorList>
    </citation>
    <scope>NUCLEOTIDE SEQUENCE [LARGE SCALE GENOMIC DNA]</scope>
    <source>
        <strain evidence="9">Rhizoctonia solani AG1-IB 7/3/14</strain>
    </source>
</reference>
<feature type="compositionally biased region" description="Acidic residues" evidence="7">
    <location>
        <begin position="164"/>
        <end position="174"/>
    </location>
</feature>
<dbReference type="GO" id="GO:0005634">
    <property type="term" value="C:nucleus"/>
    <property type="evidence" value="ECO:0007669"/>
    <property type="project" value="TreeGrafter"/>
</dbReference>
<dbReference type="EMBL" id="LN679103">
    <property type="protein sequence ID" value="CEL59599.1"/>
    <property type="molecule type" value="Genomic_DNA"/>
</dbReference>
<feature type="compositionally biased region" description="Acidic residues" evidence="7">
    <location>
        <begin position="186"/>
        <end position="204"/>
    </location>
</feature>
<evidence type="ECO:0000256" key="4">
    <source>
        <dbReference type="ARBA" id="ARBA00022741"/>
    </source>
</evidence>
<dbReference type="Gene3D" id="3.30.200.20">
    <property type="entry name" value="Phosphorylase Kinase, domain 1"/>
    <property type="match status" value="1"/>
</dbReference>
<dbReference type="STRING" id="1108050.A0A0B7FRW4"/>
<dbReference type="Gene3D" id="1.10.510.10">
    <property type="entry name" value="Transferase(Phosphotransferase) domain 1"/>
    <property type="match status" value="1"/>
</dbReference>
<keyword evidence="2" id="KW-0723">Serine/threonine-protein kinase</keyword>
<dbReference type="GO" id="GO:0004674">
    <property type="term" value="F:protein serine/threonine kinase activity"/>
    <property type="evidence" value="ECO:0007669"/>
    <property type="project" value="UniProtKB-KW"/>
</dbReference>
<dbReference type="CDD" id="cd14019">
    <property type="entry name" value="STKc_Cdc7"/>
    <property type="match status" value="1"/>
</dbReference>
<dbReference type="PANTHER" id="PTHR44167">
    <property type="entry name" value="OVARIAN-SPECIFIC SERINE/THREONINE-PROTEIN KINASE LOK-RELATED"/>
    <property type="match status" value="1"/>
</dbReference>
<keyword evidence="6" id="KW-0067">ATP-binding</keyword>
<evidence type="ECO:0000313" key="9">
    <source>
        <dbReference type="EMBL" id="CEL59599.1"/>
    </source>
</evidence>
<protein>
    <recommendedName>
        <fullName evidence="1">non-specific serine/threonine protein kinase</fullName>
        <ecNumber evidence="1">2.7.11.1</ecNumber>
    </recommendedName>
</protein>
<evidence type="ECO:0000256" key="5">
    <source>
        <dbReference type="ARBA" id="ARBA00022777"/>
    </source>
</evidence>
<feature type="compositionally biased region" description="Acidic residues" evidence="7">
    <location>
        <begin position="129"/>
        <end position="142"/>
    </location>
</feature>
<keyword evidence="3 9" id="KW-0808">Transferase</keyword>
<name>A0A0B7FRW4_THACB</name>
<sequence>MAALVHTMSSSQASPMFSEHPSNPLHVSSSDVANATYVRQARLSMSGKSKKVTRTIYAGTTPKPRQRKSRSSRGLGDDVSSDEIQVHQVVGDESEVAKDPDEEEMDPDDAPMNDLDAAADSTELVEGAENVDDEDESSDEAEEHVVFAQQVVEPRAATSNPFWDDADGEGDGEADVTLTFPPPADVLEEDGGDEDAEGEDDEDYLNSKREETTTTEGIEQEGIDPDEEPSDDEANSLAAKDEMEQHYISSEMRQLKERVQGLVGNYELVDRLGEGTFSSVYKAIDLNFLKYDNREWNSHLGYADYSILLASTPHSSKLGSAQYTPAFERRGRVFVAIKRIYVTSSPQRIANEIELMEAARGCRHVSQLITAFRDEDQVVCVMPFHRSVDFRDYFQSLPMRTMQTYFRHLFRALRDIHARDIVHRDVKPANFLFDPKAGPDGTGWGVLCDFGLAQRVDYPERTQCLHTAPTKENPHGSRIKPSAHESTVLHRKLASVRKRAEGGSHNIGYKTEDHRPRVKANRAGTRGFRAPEVLFKCESQTVALDVWSAGIILLACLSGKFPLFNSNDDTEALAEIAAIVGRGKMEKCAMLHNRTFLTNIPSICKDKPRTWTELVQEMNPKLAQPPSTWPEAEKVEHQRMVKDALELLEQCLHLDATKRITARDALRCRFLRDRKLPPDDLLAPHPPGQGVCAKLHCLDATDESGQSWCLQVRAGGLRVVRADDPDARCIGEAPCKYHTGWETWELGDDD</sequence>
<proteinExistence type="predicted"/>
<dbReference type="PANTHER" id="PTHR44167:SF23">
    <property type="entry name" value="CDC7 KINASE, ISOFORM A-RELATED"/>
    <property type="match status" value="1"/>
</dbReference>
<evidence type="ECO:0000259" key="8">
    <source>
        <dbReference type="PROSITE" id="PS50011"/>
    </source>
</evidence>
<dbReference type="Pfam" id="PF00069">
    <property type="entry name" value="Pkinase"/>
    <property type="match status" value="2"/>
</dbReference>
<feature type="region of interest" description="Disordered" evidence="7">
    <location>
        <begin position="1"/>
        <end position="28"/>
    </location>
</feature>
<dbReference type="GO" id="GO:0051301">
    <property type="term" value="P:cell division"/>
    <property type="evidence" value="ECO:0007669"/>
    <property type="project" value="UniProtKB-KW"/>
</dbReference>
<feature type="region of interest" description="Disordered" evidence="7">
    <location>
        <begin position="44"/>
        <end position="235"/>
    </location>
</feature>
<feature type="domain" description="Protein kinase" evidence="8">
    <location>
        <begin position="266"/>
        <end position="671"/>
    </location>
</feature>
<organism evidence="9 10">
    <name type="scientific">Thanatephorus cucumeris (strain AG1-IB / isolate 7/3/14)</name>
    <name type="common">Lettuce bottom rot fungus</name>
    <name type="synonym">Rhizoctonia solani</name>
    <dbReference type="NCBI Taxonomy" id="1108050"/>
    <lineage>
        <taxon>Eukaryota</taxon>
        <taxon>Fungi</taxon>
        <taxon>Dikarya</taxon>
        <taxon>Basidiomycota</taxon>
        <taxon>Agaricomycotina</taxon>
        <taxon>Agaricomycetes</taxon>
        <taxon>Cantharellales</taxon>
        <taxon>Ceratobasidiaceae</taxon>
        <taxon>Rhizoctonia</taxon>
        <taxon>Rhizoctonia solani AG-1</taxon>
    </lineage>
</organism>